<feature type="transmembrane region" description="Helical" evidence="5">
    <location>
        <begin position="304"/>
        <end position="326"/>
    </location>
</feature>
<feature type="transmembrane region" description="Helical" evidence="5">
    <location>
        <begin position="281"/>
        <end position="298"/>
    </location>
</feature>
<keyword evidence="2 5" id="KW-0812">Transmembrane</keyword>
<evidence type="ECO:0000256" key="2">
    <source>
        <dbReference type="ARBA" id="ARBA00022692"/>
    </source>
</evidence>
<dbReference type="PANTHER" id="PTHR23542:SF1">
    <property type="entry name" value="MAJOR FACILITATOR SUPERFAMILY (MFS) PROFILE DOMAIN-CONTAINING PROTEIN"/>
    <property type="match status" value="1"/>
</dbReference>
<dbReference type="EMBL" id="PNFZ01000002">
    <property type="protein sequence ID" value="PMB98374.1"/>
    <property type="molecule type" value="Genomic_DNA"/>
</dbReference>
<feature type="transmembrane region" description="Helical" evidence="5">
    <location>
        <begin position="105"/>
        <end position="127"/>
    </location>
</feature>
<dbReference type="InterPro" id="IPR036259">
    <property type="entry name" value="MFS_trans_sf"/>
</dbReference>
<evidence type="ECO:0000313" key="8">
    <source>
        <dbReference type="Proteomes" id="UP000235703"/>
    </source>
</evidence>
<evidence type="ECO:0000256" key="4">
    <source>
        <dbReference type="ARBA" id="ARBA00023136"/>
    </source>
</evidence>
<dbReference type="GO" id="GO:0022857">
    <property type="term" value="F:transmembrane transporter activity"/>
    <property type="evidence" value="ECO:0007669"/>
    <property type="project" value="InterPro"/>
</dbReference>
<accession>A0A2N6PI72</accession>
<dbReference type="InterPro" id="IPR020846">
    <property type="entry name" value="MFS_dom"/>
</dbReference>
<keyword evidence="3 5" id="KW-1133">Transmembrane helix</keyword>
<evidence type="ECO:0000259" key="6">
    <source>
        <dbReference type="PROSITE" id="PS50850"/>
    </source>
</evidence>
<proteinExistence type="predicted"/>
<dbReference type="PROSITE" id="PS50850">
    <property type="entry name" value="MFS"/>
    <property type="match status" value="1"/>
</dbReference>
<feature type="domain" description="Major facilitator superfamily (MFS) profile" evidence="6">
    <location>
        <begin position="215"/>
        <end position="420"/>
    </location>
</feature>
<dbReference type="InterPro" id="IPR011701">
    <property type="entry name" value="MFS"/>
</dbReference>
<dbReference type="Pfam" id="PF07690">
    <property type="entry name" value="MFS_1"/>
    <property type="match status" value="1"/>
</dbReference>
<dbReference type="AlphaFoldDB" id="A0A2N6PI72"/>
<name>A0A2N6PI72_9MICO</name>
<gene>
    <name evidence="7" type="ORF">CJ198_03215</name>
</gene>
<evidence type="ECO:0000256" key="5">
    <source>
        <dbReference type="SAM" id="Phobius"/>
    </source>
</evidence>
<feature type="transmembrane region" description="Helical" evidence="5">
    <location>
        <begin position="338"/>
        <end position="361"/>
    </location>
</feature>
<feature type="transmembrane region" description="Helical" evidence="5">
    <location>
        <begin position="20"/>
        <end position="40"/>
    </location>
</feature>
<feature type="transmembrane region" description="Helical" evidence="5">
    <location>
        <begin position="171"/>
        <end position="189"/>
    </location>
</feature>
<reference evidence="7 8" key="1">
    <citation type="submission" date="2017-09" db="EMBL/GenBank/DDBJ databases">
        <title>Bacterial strain isolated from the female urinary microbiota.</title>
        <authorList>
            <person name="Thomas-White K."/>
            <person name="Kumar N."/>
            <person name="Forster S."/>
            <person name="Putonti C."/>
            <person name="Lawley T."/>
            <person name="Wolfe A.J."/>
        </authorList>
    </citation>
    <scope>NUCLEOTIDE SEQUENCE [LARGE SCALE GENOMIC DNA]</scope>
    <source>
        <strain evidence="7 8">UMB0680</strain>
    </source>
</reference>
<dbReference type="PANTHER" id="PTHR23542">
    <property type="match status" value="1"/>
</dbReference>
<feature type="transmembrane region" description="Helical" evidence="5">
    <location>
        <begin position="46"/>
        <end position="67"/>
    </location>
</feature>
<keyword evidence="4 5" id="KW-0472">Membrane</keyword>
<feature type="transmembrane region" description="Helical" evidence="5">
    <location>
        <begin position="148"/>
        <end position="165"/>
    </location>
</feature>
<feature type="transmembrane region" description="Helical" evidence="5">
    <location>
        <begin position="79"/>
        <end position="99"/>
    </location>
</feature>
<feature type="transmembrane region" description="Helical" evidence="5">
    <location>
        <begin position="210"/>
        <end position="237"/>
    </location>
</feature>
<dbReference type="SUPFAM" id="SSF103473">
    <property type="entry name" value="MFS general substrate transporter"/>
    <property type="match status" value="1"/>
</dbReference>
<protein>
    <submittedName>
        <fullName evidence="7">MFS transporter</fullName>
    </submittedName>
</protein>
<evidence type="ECO:0000256" key="1">
    <source>
        <dbReference type="ARBA" id="ARBA00004651"/>
    </source>
</evidence>
<evidence type="ECO:0000256" key="3">
    <source>
        <dbReference type="ARBA" id="ARBA00022989"/>
    </source>
</evidence>
<keyword evidence="8" id="KW-1185">Reference proteome</keyword>
<dbReference type="Proteomes" id="UP000235703">
    <property type="component" value="Unassembled WGS sequence"/>
</dbReference>
<organism evidence="7 8">
    <name type="scientific">Brevibacterium luteolum</name>
    <dbReference type="NCBI Taxonomy" id="199591"/>
    <lineage>
        <taxon>Bacteria</taxon>
        <taxon>Bacillati</taxon>
        <taxon>Actinomycetota</taxon>
        <taxon>Actinomycetes</taxon>
        <taxon>Micrococcales</taxon>
        <taxon>Brevibacteriaceae</taxon>
        <taxon>Brevibacterium</taxon>
    </lineage>
</organism>
<feature type="transmembrane region" description="Helical" evidence="5">
    <location>
        <begin position="249"/>
        <end position="269"/>
    </location>
</feature>
<evidence type="ECO:0000313" key="7">
    <source>
        <dbReference type="EMBL" id="PMB98374.1"/>
    </source>
</evidence>
<feature type="transmembrane region" description="Helical" evidence="5">
    <location>
        <begin position="367"/>
        <end position="387"/>
    </location>
</feature>
<dbReference type="RefSeq" id="WP_102160796.1">
    <property type="nucleotide sequence ID" value="NZ_PNFZ01000002.1"/>
</dbReference>
<dbReference type="OrthoDB" id="9180256at2"/>
<dbReference type="GO" id="GO:0005886">
    <property type="term" value="C:plasma membrane"/>
    <property type="evidence" value="ECO:0007669"/>
    <property type="project" value="UniProtKB-SubCell"/>
</dbReference>
<dbReference type="Gene3D" id="1.20.1250.20">
    <property type="entry name" value="MFS general substrate transporter like domains"/>
    <property type="match status" value="2"/>
</dbReference>
<sequence>MFRNYQEIFSLPGALKFSLAGLIARFPIAILGLGIVLFIQGVLGSYALAGLVAAVFMLVQAVSNPIIARLVDAHGQARVMLPVVVIHIIGLIGLLLAVYQGWWMGLVFIFAGISGATVGSLGSLVRARWNAIVTSRKQLDTAFSWESVADEMLFVTGPMIVTFLATIIYPAAGIIASMLTTIVGSATFYSQKATEPVPQPRQRGAARGKVLSNLGIFMVIVAHAVLGVNFGALDIIAVAFAEESGHKPLAGVLVSAMALGSLLAGILYGVRTWKAPVQHRLAVALSCLAVLTWPMLLAGSMLAFGLTIFAVGLALAPSLIAAASVIQELAPPHRLTEALAWIGTALGFGVSIGSAVSGVIIDELGARNALILPAVCATLAAVLAIAFNRQMDPATRSHAARQNRTVINTITEDDAASTQS</sequence>
<comment type="caution">
    <text evidence="7">The sequence shown here is derived from an EMBL/GenBank/DDBJ whole genome shotgun (WGS) entry which is preliminary data.</text>
</comment>
<comment type="subcellular location">
    <subcellularLocation>
        <location evidence="1">Cell membrane</location>
        <topology evidence="1">Multi-pass membrane protein</topology>
    </subcellularLocation>
</comment>